<dbReference type="EMBL" id="LSMT01000184">
    <property type="protein sequence ID" value="PFX24155.1"/>
    <property type="molecule type" value="Genomic_DNA"/>
</dbReference>
<dbReference type="InterPro" id="IPR051184">
    <property type="entry name" value="Tyrosine-phos_adapter"/>
</dbReference>
<dbReference type="InterPro" id="IPR027417">
    <property type="entry name" value="P-loop_NTPase"/>
</dbReference>
<feature type="domain" description="SH2" evidence="5">
    <location>
        <begin position="373"/>
        <end position="465"/>
    </location>
</feature>
<dbReference type="GO" id="GO:0016301">
    <property type="term" value="F:kinase activity"/>
    <property type="evidence" value="ECO:0007669"/>
    <property type="project" value="UniProtKB-KW"/>
</dbReference>
<dbReference type="CDD" id="cd17039">
    <property type="entry name" value="Ubl_ubiquitin_like"/>
    <property type="match status" value="2"/>
</dbReference>
<feature type="compositionally biased region" description="Basic and acidic residues" evidence="4">
    <location>
        <begin position="597"/>
        <end position="606"/>
    </location>
</feature>
<dbReference type="InterPro" id="IPR000626">
    <property type="entry name" value="Ubiquitin-like_dom"/>
</dbReference>
<feature type="domain" description="Ubiquitin-like" evidence="7">
    <location>
        <begin position="294"/>
        <end position="366"/>
    </location>
</feature>
<dbReference type="PANTHER" id="PTHR19969:SF5">
    <property type="entry name" value="CRK-LIKE PROTEIN"/>
    <property type="match status" value="1"/>
</dbReference>
<dbReference type="PRINTS" id="PR00401">
    <property type="entry name" value="SH2DOMAIN"/>
</dbReference>
<dbReference type="PROSITE" id="PS50053">
    <property type="entry name" value="UBIQUITIN_2"/>
    <property type="match status" value="2"/>
</dbReference>
<dbReference type="SMART" id="SM00252">
    <property type="entry name" value="SH2"/>
    <property type="match status" value="2"/>
</dbReference>
<evidence type="ECO:0000313" key="8">
    <source>
        <dbReference type="EMBL" id="PFX24155.1"/>
    </source>
</evidence>
<feature type="domain" description="SH2" evidence="5">
    <location>
        <begin position="169"/>
        <end position="260"/>
    </location>
</feature>
<dbReference type="Gene3D" id="3.30.505.10">
    <property type="entry name" value="SH2 domain"/>
    <property type="match status" value="2"/>
</dbReference>
<accession>A0A2B4S6P7</accession>
<dbReference type="GO" id="GO:0016477">
    <property type="term" value="P:cell migration"/>
    <property type="evidence" value="ECO:0007669"/>
    <property type="project" value="TreeGrafter"/>
</dbReference>
<feature type="compositionally biased region" description="Basic and acidic residues" evidence="4">
    <location>
        <begin position="614"/>
        <end position="625"/>
    </location>
</feature>
<feature type="compositionally biased region" description="Low complexity" evidence="4">
    <location>
        <begin position="632"/>
        <end position="642"/>
    </location>
</feature>
<dbReference type="InterPro" id="IPR000980">
    <property type="entry name" value="SH2"/>
</dbReference>
<keyword evidence="8" id="KW-0808">Transferase</keyword>
<dbReference type="GO" id="GO:0035591">
    <property type="term" value="F:signaling adaptor activity"/>
    <property type="evidence" value="ECO:0007669"/>
    <property type="project" value="TreeGrafter"/>
</dbReference>
<dbReference type="InterPro" id="IPR000488">
    <property type="entry name" value="Death_dom"/>
</dbReference>
<dbReference type="GO" id="GO:0007167">
    <property type="term" value="P:enzyme-linked receptor protein signaling pathway"/>
    <property type="evidence" value="ECO:0007669"/>
    <property type="project" value="TreeGrafter"/>
</dbReference>
<dbReference type="SUPFAM" id="SSF55550">
    <property type="entry name" value="SH2 domain"/>
    <property type="match status" value="2"/>
</dbReference>
<protein>
    <submittedName>
        <fullName evidence="8">Tyrosine-protein kinase CSK</fullName>
    </submittedName>
</protein>
<evidence type="ECO:0000256" key="1">
    <source>
        <dbReference type="ARBA" id="ARBA00022737"/>
    </source>
</evidence>
<feature type="compositionally biased region" description="Polar residues" evidence="4">
    <location>
        <begin position="263"/>
        <end position="272"/>
    </location>
</feature>
<dbReference type="GO" id="GO:0030971">
    <property type="term" value="F:receptor tyrosine kinase binding"/>
    <property type="evidence" value="ECO:0007669"/>
    <property type="project" value="TreeGrafter"/>
</dbReference>
<dbReference type="PROSITE" id="PS50017">
    <property type="entry name" value="DEATH_DOMAIN"/>
    <property type="match status" value="1"/>
</dbReference>
<evidence type="ECO:0000313" key="9">
    <source>
        <dbReference type="Proteomes" id="UP000225706"/>
    </source>
</evidence>
<dbReference type="OrthoDB" id="5972881at2759"/>
<organism evidence="8 9">
    <name type="scientific">Stylophora pistillata</name>
    <name type="common">Smooth cauliflower coral</name>
    <dbReference type="NCBI Taxonomy" id="50429"/>
    <lineage>
        <taxon>Eukaryota</taxon>
        <taxon>Metazoa</taxon>
        <taxon>Cnidaria</taxon>
        <taxon>Anthozoa</taxon>
        <taxon>Hexacorallia</taxon>
        <taxon>Scleractinia</taxon>
        <taxon>Astrocoeniina</taxon>
        <taxon>Pocilloporidae</taxon>
        <taxon>Stylophora</taxon>
    </lineage>
</organism>
<evidence type="ECO:0000259" key="5">
    <source>
        <dbReference type="PROSITE" id="PS50001"/>
    </source>
</evidence>
<gene>
    <name evidence="8" type="primary">CSK</name>
    <name evidence="8" type="ORF">AWC38_SpisGene11255</name>
</gene>
<keyword evidence="8" id="KW-0418">Kinase</keyword>
<dbReference type="InterPro" id="IPR029071">
    <property type="entry name" value="Ubiquitin-like_domsf"/>
</dbReference>
<dbReference type="CDD" id="cd01670">
    <property type="entry name" value="Death"/>
    <property type="match status" value="1"/>
</dbReference>
<dbReference type="PANTHER" id="PTHR19969">
    <property type="entry name" value="SH2-SH3 ADAPTOR PROTEIN-RELATED"/>
    <property type="match status" value="1"/>
</dbReference>
<evidence type="ECO:0000256" key="4">
    <source>
        <dbReference type="SAM" id="MobiDB-lite"/>
    </source>
</evidence>
<dbReference type="InterPro" id="IPR036860">
    <property type="entry name" value="SH2_dom_sf"/>
</dbReference>
<feature type="domain" description="Death" evidence="6">
    <location>
        <begin position="1194"/>
        <end position="1256"/>
    </location>
</feature>
<dbReference type="Pfam" id="PF16095">
    <property type="entry name" value="COR-A"/>
    <property type="match status" value="1"/>
</dbReference>
<reference evidence="9" key="1">
    <citation type="journal article" date="2017" name="bioRxiv">
        <title>Comparative analysis of the genomes of Stylophora pistillata and Acropora digitifera provides evidence for extensive differences between species of corals.</title>
        <authorList>
            <person name="Voolstra C.R."/>
            <person name="Li Y."/>
            <person name="Liew Y.J."/>
            <person name="Baumgarten S."/>
            <person name="Zoccola D."/>
            <person name="Flot J.-F."/>
            <person name="Tambutte S."/>
            <person name="Allemand D."/>
            <person name="Aranda M."/>
        </authorList>
    </citation>
    <scope>NUCLEOTIDE SEQUENCE [LARGE SCALE GENOMIC DNA]</scope>
</reference>
<evidence type="ECO:0000256" key="2">
    <source>
        <dbReference type="ARBA" id="ARBA00022999"/>
    </source>
</evidence>
<dbReference type="Gene3D" id="3.10.20.90">
    <property type="entry name" value="Phosphatidylinositol 3-kinase Catalytic Subunit, Chain A, domain 1"/>
    <property type="match status" value="2"/>
</dbReference>
<evidence type="ECO:0000259" key="6">
    <source>
        <dbReference type="PROSITE" id="PS50017"/>
    </source>
</evidence>
<dbReference type="Gene3D" id="1.10.10.10">
    <property type="entry name" value="Winged helix-like DNA-binding domain superfamily/Winged helix DNA-binding domain"/>
    <property type="match status" value="1"/>
</dbReference>
<feature type="region of interest" description="Disordered" evidence="4">
    <location>
        <begin position="580"/>
        <end position="653"/>
    </location>
</feature>
<dbReference type="InterPro" id="IPR011029">
    <property type="entry name" value="DEATH-like_dom_sf"/>
</dbReference>
<dbReference type="STRING" id="50429.A0A2B4S6P7"/>
<dbReference type="SUPFAM" id="SSF54236">
    <property type="entry name" value="Ubiquitin-like"/>
    <property type="match status" value="2"/>
</dbReference>
<proteinExistence type="predicted"/>
<dbReference type="Pfam" id="PF00240">
    <property type="entry name" value="ubiquitin"/>
    <property type="match status" value="2"/>
</dbReference>
<dbReference type="Pfam" id="PF00017">
    <property type="entry name" value="SH2"/>
    <property type="match status" value="2"/>
</dbReference>
<dbReference type="InterPro" id="IPR036388">
    <property type="entry name" value="WH-like_DNA-bd_sf"/>
</dbReference>
<dbReference type="Gene3D" id="1.10.533.10">
    <property type="entry name" value="Death Domain, Fas"/>
    <property type="match status" value="1"/>
</dbReference>
<sequence>MRVHVNLLNAKTISVEVQSSDTVKKLKEIISKATGISPASQRLSQKRNGKEIDRRTISVGNLIKPDSLIYVAYKELTSINSFYINAVTGKGRVLTVTLEEGQSSTVNDLRRKLSSRAMLGVPVRSLFLRRIDSSFKNKCLAESFNSLEESGVNRGSVVFVQIHPYEESWFHGKISCDQAEQIMSSAIGGQFLIKESLHYPGDYVIFVRIDGKTRHWRVSWSKTMQFTIDDQEYFDSITSMVKYYQNNTGCHLPIKLTEPVSRQEVTNGSADDSSLRTGEDDNLERGSLYTNPVSEINLTVIVGQDTYSLLTSPFYQVDHLKKQVEELSGVPVDSQLLRLNDKALVMHNFSLRDHHILNNATIHVQVHPWNEDWYVGKMSEKEIESVVKKLGQLTDGMFLIRDSSSSPGDYALLVWFKGRRRSYRVSYKNQSYNIEEKLFFGSLSQLVEHYKCQSGLLQTLLTEPVKFNREQQGLIPPAFLARGPKAKEAYRRALEHGKTCDIRVRVMLIGQDHAGKTSVKRSLKGDEFNRDEARTAGVQMDPPLLRVGKRPWKPESISNELPITMFDHKSAQLVARQLSRDHDEPIMSPSKSATSDVHNEKPEDRQSLSNGVHSEGDDFNFEKNHTRTSIPSSGYGSSSSGDRSSRDSPTFPHIERKVLNVGVESEGKNPLLEPTSPIVQDEVFARDPEPFRDLSQEIMTLVERILKEDNHSVGADQIWPVIWDFAGQSLYHALHPIFMSREAVYLLVSDLSKDLFEKADDNVKQTEKPGFRTATKSESSLDHLMKWMDLVHSFQDPTLNALDIQSCAQPPVILVGTHVDKVTGDPWDAMNNILKSFEGKAFSCHIVDDKFVVDNTRAGQPFEREDQNVQRLREKIISVASTLPHTKQLIPLQWLRVEKLLHRLASKGYKHITKMEFREISNKICQFEVEEDSEELLHFLCDCGAVLYFSHESNLSNSLVILDPQWLINVFCEILKSVPSKKDLIQIREKRRILAEDGILSKELINYTCKKLDLQFPQETLLSIMEKCNLICRWNEQNGKEVYLVPSMFTAKPDGEISGLIGQGKLAPIYIQFSSGYVPYGLFCRFLTLFGQQISPKCPATPPKLFANAARFFLGQKSNYNLTIACFKSVIAIHLLFEGKCEVGRETASISKHICRAGFDEFLYFSSIASTLHRSGSSVLVLTAQLQFKPGVVSADDLLLLARDVGNKWEQLCRILLSEKERQQIDNDKTNLFDKCYATLHTWKGAQGTSATYSALGMAWKMLMEVDPDTEDLCTQYCLKSHGVMESSV</sequence>
<feature type="region of interest" description="Disordered" evidence="4">
    <location>
        <begin position="261"/>
        <end position="286"/>
    </location>
</feature>
<keyword evidence="2 3" id="KW-0727">SH2 domain</keyword>
<keyword evidence="1" id="KW-0677">Repeat</keyword>
<dbReference type="Proteomes" id="UP000225706">
    <property type="component" value="Unassembled WGS sequence"/>
</dbReference>
<dbReference type="PROSITE" id="PS50001">
    <property type="entry name" value="SH2"/>
    <property type="match status" value="2"/>
</dbReference>
<dbReference type="Pfam" id="PF08477">
    <property type="entry name" value="Roc"/>
    <property type="match status" value="1"/>
</dbReference>
<feature type="domain" description="Ubiquitin-like" evidence="7">
    <location>
        <begin position="1"/>
        <end position="78"/>
    </location>
</feature>
<evidence type="ECO:0000256" key="3">
    <source>
        <dbReference type="PROSITE-ProRule" id="PRU00191"/>
    </source>
</evidence>
<dbReference type="GO" id="GO:0005737">
    <property type="term" value="C:cytoplasm"/>
    <property type="evidence" value="ECO:0007669"/>
    <property type="project" value="TreeGrafter"/>
</dbReference>
<comment type="caution">
    <text evidence="8">The sequence shown here is derived from an EMBL/GenBank/DDBJ whole genome shotgun (WGS) entry which is preliminary data.</text>
</comment>
<dbReference type="InterPro" id="IPR032171">
    <property type="entry name" value="COR-A"/>
</dbReference>
<dbReference type="SUPFAM" id="SSF52540">
    <property type="entry name" value="P-loop containing nucleoside triphosphate hydrolases"/>
    <property type="match status" value="1"/>
</dbReference>
<dbReference type="SMART" id="SM00213">
    <property type="entry name" value="UBQ"/>
    <property type="match status" value="3"/>
</dbReference>
<keyword evidence="9" id="KW-1185">Reference proteome</keyword>
<name>A0A2B4S6P7_STYPI</name>
<evidence type="ECO:0000259" key="7">
    <source>
        <dbReference type="PROSITE" id="PS50053"/>
    </source>
</evidence>
<dbReference type="Gene3D" id="3.40.50.300">
    <property type="entry name" value="P-loop containing nucleotide triphosphate hydrolases"/>
    <property type="match status" value="1"/>
</dbReference>